<dbReference type="EC" id="3.2.2.21" evidence="3"/>
<organism evidence="7 8">
    <name type="scientific">Alicyclobacillus vulcanalis</name>
    <dbReference type="NCBI Taxonomy" id="252246"/>
    <lineage>
        <taxon>Bacteria</taxon>
        <taxon>Bacillati</taxon>
        <taxon>Bacillota</taxon>
        <taxon>Bacilli</taxon>
        <taxon>Bacillales</taxon>
        <taxon>Alicyclobacillaceae</taxon>
        <taxon>Alicyclobacillus</taxon>
    </lineage>
</organism>
<keyword evidence="8" id="KW-1185">Reference proteome</keyword>
<evidence type="ECO:0000256" key="1">
    <source>
        <dbReference type="ARBA" id="ARBA00000086"/>
    </source>
</evidence>
<comment type="similarity">
    <text evidence="2">Belongs to the alkylbase DNA glycosidase AlkA family.</text>
</comment>
<dbReference type="EMBL" id="FTOO01000016">
    <property type="protein sequence ID" value="SIT12861.1"/>
    <property type="molecule type" value="Genomic_DNA"/>
</dbReference>
<dbReference type="SMART" id="SM00478">
    <property type="entry name" value="ENDO3c"/>
    <property type="match status" value="1"/>
</dbReference>
<dbReference type="PANTHER" id="PTHR43003:SF5">
    <property type="entry name" value="DNA-3-METHYLADENINE GLYCOSYLASE"/>
    <property type="match status" value="1"/>
</dbReference>
<proteinExistence type="inferred from homology"/>
<dbReference type="GO" id="GO:0032131">
    <property type="term" value="F:alkylated DNA binding"/>
    <property type="evidence" value="ECO:0007669"/>
    <property type="project" value="TreeGrafter"/>
</dbReference>
<dbReference type="GO" id="GO:0008725">
    <property type="term" value="F:DNA-3-methyladenine glycosylase activity"/>
    <property type="evidence" value="ECO:0007669"/>
    <property type="project" value="TreeGrafter"/>
</dbReference>
<evidence type="ECO:0000256" key="3">
    <source>
        <dbReference type="ARBA" id="ARBA00012000"/>
    </source>
</evidence>
<dbReference type="CDD" id="cd00056">
    <property type="entry name" value="ENDO3c"/>
    <property type="match status" value="1"/>
</dbReference>
<dbReference type="GO" id="GO:0032993">
    <property type="term" value="C:protein-DNA complex"/>
    <property type="evidence" value="ECO:0007669"/>
    <property type="project" value="TreeGrafter"/>
</dbReference>
<dbReference type="Gene3D" id="1.10.1670.10">
    <property type="entry name" value="Helix-hairpin-Helix base-excision DNA repair enzymes (C-terminal)"/>
    <property type="match status" value="1"/>
</dbReference>
<dbReference type="GO" id="GO:0006307">
    <property type="term" value="P:DNA alkylation repair"/>
    <property type="evidence" value="ECO:0007669"/>
    <property type="project" value="TreeGrafter"/>
</dbReference>
<dbReference type="STRING" id="252246.SAMN05421799_11612"/>
<dbReference type="InterPro" id="IPR037046">
    <property type="entry name" value="AlkA_N_sf"/>
</dbReference>
<dbReference type="InterPro" id="IPR011257">
    <property type="entry name" value="DNA_glycosylase"/>
</dbReference>
<evidence type="ECO:0000313" key="8">
    <source>
        <dbReference type="Proteomes" id="UP000186156"/>
    </source>
</evidence>
<dbReference type="Gene3D" id="3.30.310.20">
    <property type="entry name" value="DNA-3-methyladenine glycosylase AlkA, N-terminal domain"/>
    <property type="match status" value="1"/>
</dbReference>
<dbReference type="AlphaFoldDB" id="A0A1N7PQH7"/>
<reference evidence="8" key="1">
    <citation type="submission" date="2017-01" db="EMBL/GenBank/DDBJ databases">
        <authorList>
            <person name="Varghese N."/>
            <person name="Submissions S."/>
        </authorList>
    </citation>
    <scope>NUCLEOTIDE SEQUENCE [LARGE SCALE GENOMIC DNA]</scope>
    <source>
        <strain evidence="8">DSM 16176</strain>
    </source>
</reference>
<gene>
    <name evidence="7" type="ORF">SAMN05421799_11612</name>
</gene>
<dbReference type="Pfam" id="PF00730">
    <property type="entry name" value="HhH-GPD"/>
    <property type="match status" value="1"/>
</dbReference>
<sequence length="314" mass="35671">MELVEEHITPVSPYNFGLALGYLRTSSSAILEHISGDRYLRAIRVGDHPVVVDITFSGPIDQTTLHVKVAGERLNDDTIRTVLTWVCRVFSLEVNPAPFHALYKRDPVFGILINNYRNVRPILIADPYEAMLWTILGQQVHTRVARRMKWSLVRLCGHPLEYDGKELWLLPTPRDIANMDPSDIERIGISKQKANTIVRVSYLVSTGTLDFKELGGLEPESVYQALTRIKGIGPWTAECVMMRGLGFDDVIPAGDVGLQHIVGRFYGLGRKATESELRQIAEKWRPWRGWAAFLWWFQLQTEAYVQQIASGEKE</sequence>
<protein>
    <recommendedName>
        <fullName evidence="3">DNA-3-methyladenine glycosylase II</fullName>
        <ecNumber evidence="3">3.2.2.21</ecNumber>
    </recommendedName>
</protein>
<evidence type="ECO:0000256" key="5">
    <source>
        <dbReference type="ARBA" id="ARBA00023204"/>
    </source>
</evidence>
<dbReference type="PANTHER" id="PTHR43003">
    <property type="entry name" value="DNA-3-METHYLADENINE GLYCOSYLASE"/>
    <property type="match status" value="1"/>
</dbReference>
<dbReference type="InterPro" id="IPR023170">
    <property type="entry name" value="HhH_base_excis_C"/>
</dbReference>
<accession>A0A1N7PQH7</accession>
<feature type="domain" description="HhH-GPD" evidence="6">
    <location>
        <begin position="136"/>
        <end position="300"/>
    </location>
</feature>
<comment type="catalytic activity">
    <reaction evidence="1">
        <text>Hydrolysis of alkylated DNA, releasing 3-methyladenine, 3-methylguanine, 7-methylguanine and 7-methyladenine.</text>
        <dbReference type="EC" id="3.2.2.21"/>
    </reaction>
</comment>
<keyword evidence="5" id="KW-0234">DNA repair</keyword>
<keyword evidence="4" id="KW-0227">DNA damage</keyword>
<dbReference type="GO" id="GO:0043916">
    <property type="term" value="F:DNA-7-methylguanine glycosylase activity"/>
    <property type="evidence" value="ECO:0007669"/>
    <property type="project" value="TreeGrafter"/>
</dbReference>
<evidence type="ECO:0000259" key="6">
    <source>
        <dbReference type="SMART" id="SM00478"/>
    </source>
</evidence>
<dbReference type="GO" id="GO:0006285">
    <property type="term" value="P:base-excision repair, AP site formation"/>
    <property type="evidence" value="ECO:0007669"/>
    <property type="project" value="TreeGrafter"/>
</dbReference>
<dbReference type="InterPro" id="IPR051912">
    <property type="entry name" value="Alkylbase_DNA_Glycosylase/TA"/>
</dbReference>
<dbReference type="Proteomes" id="UP000186156">
    <property type="component" value="Unassembled WGS sequence"/>
</dbReference>
<evidence type="ECO:0000256" key="2">
    <source>
        <dbReference type="ARBA" id="ARBA00010817"/>
    </source>
</evidence>
<dbReference type="OrthoDB" id="9785929at2"/>
<evidence type="ECO:0000313" key="7">
    <source>
        <dbReference type="EMBL" id="SIT12861.1"/>
    </source>
</evidence>
<dbReference type="FunFam" id="1.10.340.30:FF:000004">
    <property type="entry name" value="DNA-3-methyladenine glycosylase II"/>
    <property type="match status" value="1"/>
</dbReference>
<name>A0A1N7PQH7_9BACL</name>
<dbReference type="InterPro" id="IPR003265">
    <property type="entry name" value="HhH-GPD_domain"/>
</dbReference>
<dbReference type="RefSeq" id="WP_076349146.1">
    <property type="nucleotide sequence ID" value="NZ_FTOO01000016.1"/>
</dbReference>
<dbReference type="Gene3D" id="1.10.340.30">
    <property type="entry name" value="Hypothetical protein, domain 2"/>
    <property type="match status" value="1"/>
</dbReference>
<dbReference type="SUPFAM" id="SSF48150">
    <property type="entry name" value="DNA-glycosylase"/>
    <property type="match status" value="1"/>
</dbReference>
<evidence type="ECO:0000256" key="4">
    <source>
        <dbReference type="ARBA" id="ARBA00022763"/>
    </source>
</evidence>